<dbReference type="Gene3D" id="2.60.120.290">
    <property type="entry name" value="Spermadhesin, CUB domain"/>
    <property type="match status" value="4"/>
</dbReference>
<feature type="signal peptide" evidence="4">
    <location>
        <begin position="1"/>
        <end position="19"/>
    </location>
</feature>
<feature type="domain" description="CUB" evidence="5">
    <location>
        <begin position="516"/>
        <end position="626"/>
    </location>
</feature>
<dbReference type="PROSITE" id="PS01180">
    <property type="entry name" value="CUB"/>
    <property type="match status" value="4"/>
</dbReference>
<dbReference type="Pfam" id="PF00431">
    <property type="entry name" value="CUB"/>
    <property type="match status" value="3"/>
</dbReference>
<protein>
    <recommendedName>
        <fullName evidence="5">CUB domain-containing protein</fullName>
    </recommendedName>
</protein>
<dbReference type="InterPro" id="IPR000859">
    <property type="entry name" value="CUB_dom"/>
</dbReference>
<dbReference type="CDD" id="cd00041">
    <property type="entry name" value="CUB"/>
    <property type="match status" value="2"/>
</dbReference>
<keyword evidence="7" id="KW-1185">Reference proteome</keyword>
<feature type="domain" description="CUB" evidence="5">
    <location>
        <begin position="634"/>
        <end position="744"/>
    </location>
</feature>
<dbReference type="EMBL" id="CAXLJM020000074">
    <property type="protein sequence ID" value="CAL8128139.1"/>
    <property type="molecule type" value="Genomic_DNA"/>
</dbReference>
<feature type="domain" description="CUB" evidence="5">
    <location>
        <begin position="239"/>
        <end position="347"/>
    </location>
</feature>
<dbReference type="SMART" id="SM00042">
    <property type="entry name" value="CUB"/>
    <property type="match status" value="4"/>
</dbReference>
<evidence type="ECO:0000256" key="1">
    <source>
        <dbReference type="ARBA" id="ARBA00022737"/>
    </source>
</evidence>
<dbReference type="InterPro" id="IPR035914">
    <property type="entry name" value="Sperma_CUB_dom_sf"/>
</dbReference>
<feature type="chain" id="PRO_5046181686" description="CUB domain-containing protein" evidence="4">
    <location>
        <begin position="20"/>
        <end position="754"/>
    </location>
</feature>
<keyword evidence="4" id="KW-0732">Signal</keyword>
<accession>A0ABP1RH37</accession>
<comment type="caution">
    <text evidence="6">The sequence shown here is derived from an EMBL/GenBank/DDBJ whole genome shotgun (WGS) entry which is preliminary data.</text>
</comment>
<dbReference type="PANTHER" id="PTHR24251:SF30">
    <property type="entry name" value="MEMBRANE FRIZZLED-RELATED PROTEIN"/>
    <property type="match status" value="1"/>
</dbReference>
<keyword evidence="2" id="KW-1015">Disulfide bond</keyword>
<evidence type="ECO:0000256" key="4">
    <source>
        <dbReference type="SAM" id="SignalP"/>
    </source>
</evidence>
<dbReference type="PANTHER" id="PTHR24251">
    <property type="entry name" value="OVOCHYMASE-RELATED"/>
    <property type="match status" value="1"/>
</dbReference>
<comment type="caution">
    <text evidence="3">Lacks conserved residue(s) required for the propagation of feature annotation.</text>
</comment>
<feature type="domain" description="CUB" evidence="5">
    <location>
        <begin position="117"/>
        <end position="223"/>
    </location>
</feature>
<evidence type="ECO:0000313" key="7">
    <source>
        <dbReference type="Proteomes" id="UP001642540"/>
    </source>
</evidence>
<dbReference type="SUPFAM" id="SSF49854">
    <property type="entry name" value="Spermadhesin, CUB domain"/>
    <property type="match status" value="4"/>
</dbReference>
<evidence type="ECO:0000259" key="5">
    <source>
        <dbReference type="PROSITE" id="PS01180"/>
    </source>
</evidence>
<keyword evidence="1" id="KW-0677">Repeat</keyword>
<evidence type="ECO:0000313" key="6">
    <source>
        <dbReference type="EMBL" id="CAL8128139.1"/>
    </source>
</evidence>
<reference evidence="6 7" key="1">
    <citation type="submission" date="2024-08" db="EMBL/GenBank/DDBJ databases">
        <authorList>
            <person name="Cucini C."/>
            <person name="Frati F."/>
        </authorList>
    </citation>
    <scope>NUCLEOTIDE SEQUENCE [LARGE SCALE GENOMIC DNA]</scope>
</reference>
<evidence type="ECO:0000256" key="3">
    <source>
        <dbReference type="PROSITE-ProRule" id="PRU00059"/>
    </source>
</evidence>
<evidence type="ECO:0000256" key="2">
    <source>
        <dbReference type="ARBA" id="ARBA00023157"/>
    </source>
</evidence>
<dbReference type="Proteomes" id="UP001642540">
    <property type="component" value="Unassembled WGS sequence"/>
</dbReference>
<sequence>MNLNITFIFFHTLLVLSSTEIVKEDPDYQNSQQSLIKQRSFRTDLPNGDFQVASKELSKLPHAVVSLPEGSIDQINEQVTQNSNQYKESSMAGLENMRLNATGTPESTSPSASTSHCGGRLLGESGVISYKEYEMYNNSESSTWIIEVPEAVKIGFKLEKTGLERCCDGVNVSSLDTAGVVQQAPVKLNPYDIVFVDGPNAMVRFTSDESRTGPGFRLRYYKITDLNSTTDEIINQNECGGVIVRETGEISYKFEETLNYERCVWLVHSPNSTSITFHLRHAGFDDECCDFLAVTTIDSETGTLRNDTRLLSKYAGTVTIQESTAVVVFSSIKSVRETGFLLTFSGSGVNTNPKYVYKLRHITEPNGTIEYPVLDRNDDEITKQQHIFVTAKSVILDTESSQRFISGINMNASDFLRANDSSCVYDSLTFYERYEPIRQSKHKRDIGHGHAWQMKAQIPNENDTLLCPERFSVPKQEGFLDFIVDSFLVIYKPISKDIFESNAVVSFDYYYKPYECAEIMQPLDEEFGIISYKENENYRNLENCSWIIEVTNATRIDFNLEQSGFEKCCDYLLVTSFDMAGQTQGPTLRLRAGSTTASIAGSRALVNFISDRSVVGSGFRLRYEAGLSLDENVCGGVLNPVLDNLGVINYKANENYANHENCQWRIETPEWGSIGFTLVQSGFEDCCDYVTISSVTANGIEIGEPVQLKYDNRNSSLMGPTALVRFTSDGSGTGTGFRLRYEKLPVLGQNVEHI</sequence>
<gene>
    <name evidence="6" type="ORF">ODALV1_LOCUS22105</name>
</gene>
<proteinExistence type="predicted"/>
<organism evidence="6 7">
    <name type="scientific">Orchesella dallaii</name>
    <dbReference type="NCBI Taxonomy" id="48710"/>
    <lineage>
        <taxon>Eukaryota</taxon>
        <taxon>Metazoa</taxon>
        <taxon>Ecdysozoa</taxon>
        <taxon>Arthropoda</taxon>
        <taxon>Hexapoda</taxon>
        <taxon>Collembola</taxon>
        <taxon>Entomobryomorpha</taxon>
        <taxon>Entomobryoidea</taxon>
        <taxon>Orchesellidae</taxon>
        <taxon>Orchesellinae</taxon>
        <taxon>Orchesella</taxon>
    </lineage>
</organism>
<name>A0ABP1RH37_9HEXA</name>